<dbReference type="NCBIfam" id="NF041023">
    <property type="entry name" value="PP0621_fam"/>
    <property type="match status" value="1"/>
</dbReference>
<evidence type="ECO:0000256" key="1">
    <source>
        <dbReference type="SAM" id="MobiDB-lite"/>
    </source>
</evidence>
<keyword evidence="3" id="KW-1185">Reference proteome</keyword>
<evidence type="ECO:0000313" key="2">
    <source>
        <dbReference type="EMBL" id="MFC7407742.1"/>
    </source>
</evidence>
<proteinExistence type="predicted"/>
<dbReference type="Proteomes" id="UP001596501">
    <property type="component" value="Unassembled WGS sequence"/>
</dbReference>
<dbReference type="InterPro" id="IPR049708">
    <property type="entry name" value="PP0621-like"/>
</dbReference>
<sequence>MKFVLVILVVLAGVWLWRRNRAEEARDEPPAPQAPMPPPAAQPPAEMVSCAHCGLHLPALDAVAGARGTYCSQDHLRQHEA</sequence>
<comment type="caution">
    <text evidence="2">The sequence shown here is derived from an EMBL/GenBank/DDBJ whole genome shotgun (WGS) entry which is preliminary data.</text>
</comment>
<accession>A0ABW2QFP6</accession>
<dbReference type="EMBL" id="JBHTCA010000002">
    <property type="protein sequence ID" value="MFC7407742.1"/>
    <property type="molecule type" value="Genomic_DNA"/>
</dbReference>
<feature type="compositionally biased region" description="Pro residues" evidence="1">
    <location>
        <begin position="30"/>
        <end position="42"/>
    </location>
</feature>
<reference evidence="3" key="1">
    <citation type="journal article" date="2019" name="Int. J. Syst. Evol. Microbiol.">
        <title>The Global Catalogue of Microorganisms (GCM) 10K type strain sequencing project: providing services to taxonomists for standard genome sequencing and annotation.</title>
        <authorList>
            <consortium name="The Broad Institute Genomics Platform"/>
            <consortium name="The Broad Institute Genome Sequencing Center for Infectious Disease"/>
            <person name="Wu L."/>
            <person name="Ma J."/>
        </authorList>
    </citation>
    <scope>NUCLEOTIDE SEQUENCE [LARGE SCALE GENOMIC DNA]</scope>
    <source>
        <strain evidence="3">CGMCC 1.12371</strain>
    </source>
</reference>
<evidence type="ECO:0000313" key="3">
    <source>
        <dbReference type="Proteomes" id="UP001596501"/>
    </source>
</evidence>
<gene>
    <name evidence="2" type="ORF">ACFQPB_02590</name>
</gene>
<protein>
    <submittedName>
        <fullName evidence="2">PP0621 family protein</fullName>
    </submittedName>
</protein>
<feature type="region of interest" description="Disordered" evidence="1">
    <location>
        <begin position="22"/>
        <end position="45"/>
    </location>
</feature>
<organism evidence="2 3">
    <name type="scientific">Hydrogenophaga atypica</name>
    <dbReference type="NCBI Taxonomy" id="249409"/>
    <lineage>
        <taxon>Bacteria</taxon>
        <taxon>Pseudomonadati</taxon>
        <taxon>Pseudomonadota</taxon>
        <taxon>Betaproteobacteria</taxon>
        <taxon>Burkholderiales</taxon>
        <taxon>Comamonadaceae</taxon>
        <taxon>Hydrogenophaga</taxon>
    </lineage>
</organism>
<dbReference type="RefSeq" id="WP_382203193.1">
    <property type="nucleotide sequence ID" value="NZ_JBHTCA010000002.1"/>
</dbReference>
<name>A0ABW2QFP6_9BURK</name>